<organism evidence="1 2">
    <name type="scientific">Punica granatum</name>
    <name type="common">Pomegranate</name>
    <dbReference type="NCBI Taxonomy" id="22663"/>
    <lineage>
        <taxon>Eukaryota</taxon>
        <taxon>Viridiplantae</taxon>
        <taxon>Streptophyta</taxon>
        <taxon>Embryophyta</taxon>
        <taxon>Tracheophyta</taxon>
        <taxon>Spermatophyta</taxon>
        <taxon>Magnoliopsida</taxon>
        <taxon>eudicotyledons</taxon>
        <taxon>Gunneridae</taxon>
        <taxon>Pentapetalae</taxon>
        <taxon>rosids</taxon>
        <taxon>malvids</taxon>
        <taxon>Myrtales</taxon>
        <taxon>Lythraceae</taxon>
        <taxon>Punica</taxon>
    </lineage>
</organism>
<dbReference type="Proteomes" id="UP000233551">
    <property type="component" value="Unassembled WGS sequence"/>
</dbReference>
<sequence length="100" mass="11513">LHWSNGHCNTTHTLALDIPCPWLAAARKAFALLPSWFPPLLPVLPSENYTRRMWIVIVCGHRHLPPNRHCRRDLGEVSSDPVSSSARRCWAVVDRHQFRL</sequence>
<feature type="non-terminal residue" evidence="1">
    <location>
        <position position="1"/>
    </location>
</feature>
<keyword evidence="2" id="KW-1185">Reference proteome</keyword>
<dbReference type="EMBL" id="PGOL01009017">
    <property type="protein sequence ID" value="PKI31315.1"/>
    <property type="molecule type" value="Genomic_DNA"/>
</dbReference>
<proteinExistence type="predicted"/>
<evidence type="ECO:0000313" key="1">
    <source>
        <dbReference type="EMBL" id="PKI31315.1"/>
    </source>
</evidence>
<protein>
    <submittedName>
        <fullName evidence="1">Uncharacterized protein</fullName>
    </submittedName>
</protein>
<dbReference type="AlphaFoldDB" id="A0A2I0HI06"/>
<gene>
    <name evidence="1" type="ORF">CRG98_048294</name>
</gene>
<comment type="caution">
    <text evidence="1">The sequence shown here is derived from an EMBL/GenBank/DDBJ whole genome shotgun (WGS) entry which is preliminary data.</text>
</comment>
<accession>A0A2I0HI06</accession>
<reference evidence="1 2" key="1">
    <citation type="submission" date="2017-11" db="EMBL/GenBank/DDBJ databases">
        <title>De-novo sequencing of pomegranate (Punica granatum L.) genome.</title>
        <authorList>
            <person name="Akparov Z."/>
            <person name="Amiraslanov A."/>
            <person name="Hajiyeva S."/>
            <person name="Abbasov M."/>
            <person name="Kaur K."/>
            <person name="Hamwieh A."/>
            <person name="Solovyev V."/>
            <person name="Salamov A."/>
            <person name="Braich B."/>
            <person name="Kosarev P."/>
            <person name="Mahmoud A."/>
            <person name="Hajiyev E."/>
            <person name="Babayeva S."/>
            <person name="Izzatullayeva V."/>
            <person name="Mammadov A."/>
            <person name="Mammadov A."/>
            <person name="Sharifova S."/>
            <person name="Ojaghi J."/>
            <person name="Eynullazada K."/>
            <person name="Bayramov B."/>
            <person name="Abdulazimova A."/>
            <person name="Shahmuradov I."/>
        </authorList>
    </citation>
    <scope>NUCLEOTIDE SEQUENCE [LARGE SCALE GENOMIC DNA]</scope>
    <source>
        <strain evidence="2">cv. AG2017</strain>
        <tissue evidence="1">Leaf</tissue>
    </source>
</reference>
<evidence type="ECO:0000313" key="2">
    <source>
        <dbReference type="Proteomes" id="UP000233551"/>
    </source>
</evidence>
<name>A0A2I0HI06_PUNGR</name>